<dbReference type="Proteomes" id="UP000494256">
    <property type="component" value="Unassembled WGS sequence"/>
</dbReference>
<dbReference type="OrthoDB" id="6053839at2759"/>
<dbReference type="AlphaFoldDB" id="A0A8S1B268"/>
<feature type="compositionally biased region" description="Pro residues" evidence="1">
    <location>
        <begin position="12"/>
        <end position="26"/>
    </location>
</feature>
<sequence length="112" mass="12230">MASPVTPRPAQLQPPAPESPAVPGPFPGLAGRENSKPLPVPLRRLLREHNLLAEGDGRVPRTLATHDSRNQAIERENSHSDGCHEVSPWLLADQTQVIPETSFPSDHLRQSV</sequence>
<gene>
    <name evidence="2" type="ORF">APLA_LOCUS13756</name>
</gene>
<evidence type="ECO:0000313" key="3">
    <source>
        <dbReference type="Proteomes" id="UP000494256"/>
    </source>
</evidence>
<comment type="caution">
    <text evidence="2">The sequence shown here is derived from an EMBL/GenBank/DDBJ whole genome shotgun (WGS) entry which is preliminary data.</text>
</comment>
<proteinExistence type="predicted"/>
<reference evidence="2 3" key="1">
    <citation type="submission" date="2020-04" db="EMBL/GenBank/DDBJ databases">
        <authorList>
            <person name="Wallbank WR R."/>
            <person name="Pardo Diaz C."/>
            <person name="Kozak K."/>
            <person name="Martin S."/>
            <person name="Jiggins C."/>
            <person name="Moest M."/>
            <person name="Warren A I."/>
            <person name="Byers J.R.P. K."/>
            <person name="Montejo-Kovacevich G."/>
            <person name="Yen C E."/>
        </authorList>
    </citation>
    <scope>NUCLEOTIDE SEQUENCE [LARGE SCALE GENOMIC DNA]</scope>
</reference>
<accession>A0A8S1B268</accession>
<protein>
    <submittedName>
        <fullName evidence="2">Uncharacterized protein</fullName>
    </submittedName>
</protein>
<dbReference type="EMBL" id="CADEBD010000364">
    <property type="protein sequence ID" value="CAB3251803.1"/>
    <property type="molecule type" value="Genomic_DNA"/>
</dbReference>
<organism evidence="2 3">
    <name type="scientific">Arctia plantaginis</name>
    <name type="common">Wood tiger moth</name>
    <name type="synonym">Phalaena plantaginis</name>
    <dbReference type="NCBI Taxonomy" id="874455"/>
    <lineage>
        <taxon>Eukaryota</taxon>
        <taxon>Metazoa</taxon>
        <taxon>Ecdysozoa</taxon>
        <taxon>Arthropoda</taxon>
        <taxon>Hexapoda</taxon>
        <taxon>Insecta</taxon>
        <taxon>Pterygota</taxon>
        <taxon>Neoptera</taxon>
        <taxon>Endopterygota</taxon>
        <taxon>Lepidoptera</taxon>
        <taxon>Glossata</taxon>
        <taxon>Ditrysia</taxon>
        <taxon>Noctuoidea</taxon>
        <taxon>Erebidae</taxon>
        <taxon>Arctiinae</taxon>
        <taxon>Arctia</taxon>
    </lineage>
</organism>
<evidence type="ECO:0000256" key="1">
    <source>
        <dbReference type="SAM" id="MobiDB-lite"/>
    </source>
</evidence>
<feature type="region of interest" description="Disordered" evidence="1">
    <location>
        <begin position="1"/>
        <end position="39"/>
    </location>
</feature>
<evidence type="ECO:0000313" key="2">
    <source>
        <dbReference type="EMBL" id="CAB3251803.1"/>
    </source>
</evidence>
<name>A0A8S1B268_ARCPL</name>